<evidence type="ECO:0000313" key="4">
    <source>
        <dbReference type="EMBL" id="OMH82549.1"/>
    </source>
</evidence>
<feature type="domain" description="T-SNARE coiled-coil homology" evidence="2">
    <location>
        <begin position="462"/>
        <end position="524"/>
    </location>
</feature>
<dbReference type="EMBL" id="LSSK01000639">
    <property type="protein sequence ID" value="OMH82549.1"/>
    <property type="molecule type" value="Genomic_DNA"/>
</dbReference>
<dbReference type="Gene3D" id="3.30.1520.10">
    <property type="entry name" value="Phox-like domain"/>
    <property type="match status" value="1"/>
</dbReference>
<dbReference type="OrthoDB" id="428895at2759"/>
<dbReference type="InterPro" id="IPR001683">
    <property type="entry name" value="PX_dom"/>
</dbReference>
<evidence type="ECO:0000313" key="5">
    <source>
        <dbReference type="Proteomes" id="UP000188320"/>
    </source>
</evidence>
<feature type="domain" description="PX" evidence="3">
    <location>
        <begin position="4"/>
        <end position="183"/>
    </location>
</feature>
<gene>
    <name evidence="4" type="ORF">AX774_g3973</name>
</gene>
<dbReference type="Pfam" id="PF00787">
    <property type="entry name" value="PX"/>
    <property type="match status" value="1"/>
</dbReference>
<protein>
    <submittedName>
        <fullName evidence="4">Putative syntaxin-8B</fullName>
    </submittedName>
</protein>
<evidence type="ECO:0000259" key="2">
    <source>
        <dbReference type="PROSITE" id="PS50192"/>
    </source>
</evidence>
<sequence length="525" mass="59827">MDREDIRYICVPVAEVRIQPNKHIVYGIQVQGPVRSWTVWHRYQEFHNLDAEFQRMFPQSRTPTTLPPKSMSASPWDILKACGGTGFEWIGAGIRQFGSRESNSNINTEQNTQNQHRLETEYLKTDGEVTAANQIDEGWDKEFVEKRRQGLEEYLQGILTSKDSKWRETKQWQDFLLPPRNTTKKTYSPETVLTTRIEGRIKMEGREWIMEFRKAEQGIIDIRQLLERRENALAKNDISTSHQSMFQAKRKLSELGSLLETLERGLLEQEDHSLFGAALEPQTVTRGEILRRKDKIYMLIEEKNAIERVIKGSSGQQTRGRGSGIGAPATSRSDADKEALMEGKSEKVKIIGKAGIFGALSGAMNQIPFGVFSPRSGSPREQRPETEERESSGKKLPDNNDAVQAQHRQRQQEPQIGVIKGANRRRNRGFGKFAAENEGRPHAEETERTRGLDNTQLLEMQNKAMEDQDSRLKDFAQILKRQKEIGHAIGQELEVHNQLLDDLGQDVELTGGKMALARQNANKIK</sequence>
<dbReference type="GO" id="GO:0035091">
    <property type="term" value="F:phosphatidylinositol binding"/>
    <property type="evidence" value="ECO:0007669"/>
    <property type="project" value="InterPro"/>
</dbReference>
<evidence type="ECO:0000256" key="1">
    <source>
        <dbReference type="SAM" id="MobiDB-lite"/>
    </source>
</evidence>
<dbReference type="SUPFAM" id="SSF58038">
    <property type="entry name" value="SNARE fusion complex"/>
    <property type="match status" value="1"/>
</dbReference>
<feature type="compositionally biased region" description="Basic and acidic residues" evidence="1">
    <location>
        <begin position="435"/>
        <end position="451"/>
    </location>
</feature>
<dbReference type="PROSITE" id="PS50195">
    <property type="entry name" value="PX"/>
    <property type="match status" value="1"/>
</dbReference>
<reference evidence="5" key="1">
    <citation type="submission" date="2017-01" db="EMBL/GenBank/DDBJ databases">
        <authorList>
            <person name="Wang Y."/>
            <person name="White M."/>
            <person name="Kvist S."/>
            <person name="Moncalvo J.-M."/>
        </authorList>
    </citation>
    <scope>NUCLEOTIDE SEQUENCE [LARGE SCALE GENOMIC DNA]</scope>
    <source>
        <strain evidence="5">COL-18-3</strain>
    </source>
</reference>
<feature type="compositionally biased region" description="Basic and acidic residues" evidence="1">
    <location>
        <begin position="333"/>
        <end position="342"/>
    </location>
</feature>
<dbReference type="SMART" id="SM00312">
    <property type="entry name" value="PX"/>
    <property type="match status" value="1"/>
</dbReference>
<organism evidence="4 5">
    <name type="scientific">Zancudomyces culisetae</name>
    <name type="common">Gut fungus</name>
    <name type="synonym">Smittium culisetae</name>
    <dbReference type="NCBI Taxonomy" id="1213189"/>
    <lineage>
        <taxon>Eukaryota</taxon>
        <taxon>Fungi</taxon>
        <taxon>Fungi incertae sedis</taxon>
        <taxon>Zoopagomycota</taxon>
        <taxon>Kickxellomycotina</taxon>
        <taxon>Harpellomycetes</taxon>
        <taxon>Harpellales</taxon>
        <taxon>Legeriomycetaceae</taxon>
        <taxon>Zancudomyces</taxon>
    </lineage>
</organism>
<dbReference type="Gene3D" id="1.20.5.110">
    <property type="match status" value="1"/>
</dbReference>
<evidence type="ECO:0000259" key="3">
    <source>
        <dbReference type="PROSITE" id="PS50195"/>
    </source>
</evidence>
<dbReference type="SMART" id="SM00397">
    <property type="entry name" value="t_SNARE"/>
    <property type="match status" value="1"/>
</dbReference>
<dbReference type="PROSITE" id="PS50192">
    <property type="entry name" value="T_SNARE"/>
    <property type="match status" value="1"/>
</dbReference>
<dbReference type="InterPro" id="IPR036871">
    <property type="entry name" value="PX_dom_sf"/>
</dbReference>
<name>A0A1R1PNL1_ZANCU</name>
<dbReference type="SUPFAM" id="SSF64268">
    <property type="entry name" value="PX domain"/>
    <property type="match status" value="1"/>
</dbReference>
<dbReference type="AlphaFoldDB" id="A0A1R1PNL1"/>
<dbReference type="InterPro" id="IPR000727">
    <property type="entry name" value="T_SNARE_dom"/>
</dbReference>
<feature type="region of interest" description="Disordered" evidence="1">
    <location>
        <begin position="310"/>
        <end position="342"/>
    </location>
</feature>
<feature type="compositionally biased region" description="Basic and acidic residues" evidence="1">
    <location>
        <begin position="378"/>
        <end position="398"/>
    </location>
</feature>
<dbReference type="Proteomes" id="UP000188320">
    <property type="component" value="Unassembled WGS sequence"/>
</dbReference>
<dbReference type="PANTHER" id="PTHR22775:SF3">
    <property type="entry name" value="SORTING NEXIN-13"/>
    <property type="match status" value="1"/>
</dbReference>
<dbReference type="PANTHER" id="PTHR22775">
    <property type="entry name" value="SORTING NEXIN"/>
    <property type="match status" value="1"/>
</dbReference>
<feature type="region of interest" description="Disordered" evidence="1">
    <location>
        <begin position="370"/>
        <end position="453"/>
    </location>
</feature>
<keyword evidence="5" id="KW-1185">Reference proteome</keyword>
<accession>A0A1R1PNL1</accession>
<proteinExistence type="predicted"/>
<comment type="caution">
    <text evidence="4">The sequence shown here is derived from an EMBL/GenBank/DDBJ whole genome shotgun (WGS) entry which is preliminary data.</text>
</comment>
<dbReference type="CDD" id="cd15858">
    <property type="entry name" value="SNARE_VAM7"/>
    <property type="match status" value="1"/>
</dbReference>